<evidence type="ECO:0000256" key="4">
    <source>
        <dbReference type="ARBA" id="ARBA00022691"/>
    </source>
</evidence>
<dbReference type="OrthoDB" id="46564at2759"/>
<feature type="region of interest" description="Disordered" evidence="6">
    <location>
        <begin position="106"/>
        <end position="220"/>
    </location>
</feature>
<dbReference type="InterPro" id="IPR029063">
    <property type="entry name" value="SAM-dependent_MTases_sf"/>
</dbReference>
<feature type="compositionally biased region" description="Basic residues" evidence="6">
    <location>
        <begin position="106"/>
        <end position="119"/>
    </location>
</feature>
<dbReference type="GO" id="GO:0016279">
    <property type="term" value="F:protein-lysine N-methyltransferase activity"/>
    <property type="evidence" value="ECO:0007669"/>
    <property type="project" value="UniProtKB-UniRule"/>
</dbReference>
<dbReference type="Proteomes" id="UP001150538">
    <property type="component" value="Unassembled WGS sequence"/>
</dbReference>
<organism evidence="7 8">
    <name type="scientific">Mycoemilia scoparia</name>
    <dbReference type="NCBI Taxonomy" id="417184"/>
    <lineage>
        <taxon>Eukaryota</taxon>
        <taxon>Fungi</taxon>
        <taxon>Fungi incertae sedis</taxon>
        <taxon>Zoopagomycota</taxon>
        <taxon>Kickxellomycotina</taxon>
        <taxon>Kickxellomycetes</taxon>
        <taxon>Kickxellales</taxon>
        <taxon>Kickxellaceae</taxon>
        <taxon>Mycoemilia</taxon>
    </lineage>
</organism>
<dbReference type="GO" id="GO:0071885">
    <property type="term" value="F:N-terminal protein N-methyltransferase activity"/>
    <property type="evidence" value="ECO:0007669"/>
    <property type="project" value="UniProtKB-UniRule"/>
</dbReference>
<sequence length="487" mass="54746">MSRGGRGGFGRGGGAGGRQQLSALQTELLGIQIFTKHGDDYPEFDLMPKKPASETELQIIKFKNDYEEAIRESPYYYKEKVPPPDVERYSDKYNLELRNGKNKNIKGVRGINTKKRKAKSMNAQDILAAFDKAQEEEDDDDGDDDDDDDEIGSDGEPKKKRKKGDDDHLGDDDDEEAEDDEVFDDNDYANTYFDNGEGDDIDDGDDDEGGGEKDNSGDNCEEFEVGGMFEEPSDYYPPPPEPTLATYNRKPEYIKDHVKKSIELRLVGSHPLWGHHLWNAAIRLADYLDENSGTIIKNKNVLELGAAAGLPSVICLLNGAKKVVATDYPDKELIENLQYNIDRNIDNTIDPSKSDGYIWGKDVSEIKDSIKPDEKYDLIILSDLIFNHSQHIALLDTCKKLLKPTTKSDNTSNNDGGIIAVFFSHHRPWLADRDMNFFKLAEDEEAGFGFKVEKIVEEYMGPMFEADPGDIKVRGTVHGYLMSLLQK</sequence>
<keyword evidence="4 5" id="KW-0949">S-adenosyl-L-methionine</keyword>
<gene>
    <name evidence="5 7" type="primary">EFM7</name>
    <name evidence="7" type="ORF">H4219_002242</name>
</gene>
<name>A0A9W8DQT2_9FUNG</name>
<dbReference type="HAMAP" id="MF_03223">
    <property type="entry name" value="Methyltr_EFM7"/>
    <property type="match status" value="1"/>
</dbReference>
<evidence type="ECO:0000256" key="1">
    <source>
        <dbReference type="ARBA" id="ARBA00022490"/>
    </source>
</evidence>
<dbReference type="GO" id="GO:0005737">
    <property type="term" value="C:cytoplasm"/>
    <property type="evidence" value="ECO:0007669"/>
    <property type="project" value="UniProtKB-SubCell"/>
</dbReference>
<feature type="compositionally biased region" description="Acidic residues" evidence="6">
    <location>
        <begin position="134"/>
        <end position="153"/>
    </location>
</feature>
<feature type="region of interest" description="Disordered" evidence="6">
    <location>
        <begin position="229"/>
        <end position="248"/>
    </location>
</feature>
<accession>A0A9W8DQT2</accession>
<dbReference type="PANTHER" id="PTHR14614">
    <property type="entry name" value="HEPATOCELLULAR CARCINOMA-ASSOCIATED ANTIGEN"/>
    <property type="match status" value="1"/>
</dbReference>
<feature type="binding site" evidence="5">
    <location>
        <position position="278"/>
    </location>
    <ligand>
        <name>S-adenosyl-L-methionine</name>
        <dbReference type="ChEBI" id="CHEBI:59789"/>
    </ligand>
</feature>
<evidence type="ECO:0000313" key="7">
    <source>
        <dbReference type="EMBL" id="KAJ1918984.1"/>
    </source>
</evidence>
<comment type="function">
    <text evidence="5">S-adenosyl-L-methionine-dependent protein methyltransferase that trimethylates the N-terminal glycine 'Gly-2' of elongation factor 1-alpha, before also catalyzing the mono- and dimethylation of 'Lys-3'.</text>
</comment>
<feature type="binding site" evidence="5">
    <location>
        <begin position="305"/>
        <end position="307"/>
    </location>
    <ligand>
        <name>S-adenosyl-L-methionine</name>
        <dbReference type="ChEBI" id="CHEBI:59789"/>
    </ligand>
</feature>
<proteinExistence type="inferred from homology"/>
<dbReference type="AlphaFoldDB" id="A0A9W8DQT2"/>
<dbReference type="Pfam" id="PF10294">
    <property type="entry name" value="Methyltransf_16"/>
    <property type="match status" value="1"/>
</dbReference>
<dbReference type="GO" id="GO:0032259">
    <property type="term" value="P:methylation"/>
    <property type="evidence" value="ECO:0007669"/>
    <property type="project" value="UniProtKB-KW"/>
</dbReference>
<dbReference type="Gene3D" id="3.40.50.150">
    <property type="entry name" value="Vaccinia Virus protein VP39"/>
    <property type="match status" value="1"/>
</dbReference>
<dbReference type="InterPro" id="IPR025784">
    <property type="entry name" value="EFM7"/>
</dbReference>
<dbReference type="EMBL" id="JANBPU010000034">
    <property type="protein sequence ID" value="KAJ1918984.1"/>
    <property type="molecule type" value="Genomic_DNA"/>
</dbReference>
<evidence type="ECO:0000256" key="6">
    <source>
        <dbReference type="SAM" id="MobiDB-lite"/>
    </source>
</evidence>
<keyword evidence="3 5" id="KW-0808">Transferase</keyword>
<dbReference type="InterPro" id="IPR019410">
    <property type="entry name" value="Methyltransf_16"/>
</dbReference>
<evidence type="ECO:0000313" key="8">
    <source>
        <dbReference type="Proteomes" id="UP001150538"/>
    </source>
</evidence>
<keyword evidence="2 5" id="KW-0489">Methyltransferase</keyword>
<evidence type="ECO:0000256" key="2">
    <source>
        <dbReference type="ARBA" id="ARBA00022603"/>
    </source>
</evidence>
<evidence type="ECO:0000256" key="3">
    <source>
        <dbReference type="ARBA" id="ARBA00022679"/>
    </source>
</evidence>
<comment type="similarity">
    <text evidence="5">Belongs to the class I-like SAM-binding methyltransferase superfamily. EFM7 family.</text>
</comment>
<feature type="region of interest" description="Disordered" evidence="6">
    <location>
        <begin position="1"/>
        <end position="20"/>
    </location>
</feature>
<dbReference type="PANTHER" id="PTHR14614:SF10">
    <property type="entry name" value="PROTEIN N-TERMINAL AND LYSINE N-METHYLTRANSFERASE EFM7"/>
    <property type="match status" value="1"/>
</dbReference>
<feature type="compositionally biased region" description="Acidic residues" evidence="6">
    <location>
        <begin position="196"/>
        <end position="209"/>
    </location>
</feature>
<dbReference type="CDD" id="cd02440">
    <property type="entry name" value="AdoMet_MTases"/>
    <property type="match status" value="1"/>
</dbReference>
<protein>
    <recommendedName>
        <fullName evidence="5">Protein N-terminal and lysine N-methyltransferase EFM7</fullName>
        <ecNumber evidence="5">2.1.1.-</ecNumber>
    </recommendedName>
    <alternativeName>
        <fullName evidence="5">Elongation factor methyltransferase 7</fullName>
    </alternativeName>
</protein>
<dbReference type="EC" id="2.1.1.-" evidence="5"/>
<feature type="binding site" evidence="5">
    <location>
        <position position="327"/>
    </location>
    <ligand>
        <name>S-adenosyl-L-methionine</name>
        <dbReference type="ChEBI" id="CHEBI:59789"/>
    </ligand>
</feature>
<feature type="binding site" evidence="5">
    <location>
        <position position="359"/>
    </location>
    <ligand>
        <name>S-adenosyl-L-methionine</name>
        <dbReference type="ChEBI" id="CHEBI:59789"/>
    </ligand>
</feature>
<evidence type="ECO:0000256" key="5">
    <source>
        <dbReference type="HAMAP-Rule" id="MF_03223"/>
    </source>
</evidence>
<feature type="compositionally biased region" description="Acidic residues" evidence="6">
    <location>
        <begin position="168"/>
        <end position="187"/>
    </location>
</feature>
<keyword evidence="8" id="KW-1185">Reference proteome</keyword>
<feature type="compositionally biased region" description="Gly residues" evidence="6">
    <location>
        <begin position="1"/>
        <end position="17"/>
    </location>
</feature>
<feature type="binding site" evidence="5">
    <location>
        <position position="382"/>
    </location>
    <ligand>
        <name>S-adenosyl-L-methionine</name>
        <dbReference type="ChEBI" id="CHEBI:59789"/>
    </ligand>
</feature>
<dbReference type="SUPFAM" id="SSF53335">
    <property type="entry name" value="S-adenosyl-L-methionine-dependent methyltransferases"/>
    <property type="match status" value="1"/>
</dbReference>
<reference evidence="7" key="1">
    <citation type="submission" date="2022-07" db="EMBL/GenBank/DDBJ databases">
        <title>Phylogenomic reconstructions and comparative analyses of Kickxellomycotina fungi.</title>
        <authorList>
            <person name="Reynolds N.K."/>
            <person name="Stajich J.E."/>
            <person name="Barry K."/>
            <person name="Grigoriev I.V."/>
            <person name="Crous P."/>
            <person name="Smith M.E."/>
        </authorList>
    </citation>
    <scope>NUCLEOTIDE SEQUENCE</scope>
    <source>
        <strain evidence="7">NBRC 100468</strain>
    </source>
</reference>
<comment type="caution">
    <text evidence="7">The sequence shown here is derived from an EMBL/GenBank/DDBJ whole genome shotgun (WGS) entry which is preliminary data.</text>
</comment>
<dbReference type="PROSITE" id="PS51560">
    <property type="entry name" value="SAM_MT_NNT1"/>
    <property type="match status" value="1"/>
</dbReference>
<keyword evidence="1 5" id="KW-0963">Cytoplasm</keyword>
<comment type="subcellular location">
    <subcellularLocation>
        <location evidence="5">Cytoplasm</location>
    </subcellularLocation>
</comment>